<gene>
    <name evidence="1" type="ORF">TorRG33x02_174450</name>
</gene>
<accession>A0A2P5EMN7</accession>
<dbReference type="InParanoid" id="A0A2P5EMN7"/>
<dbReference type="EMBL" id="JXTC01000126">
    <property type="protein sequence ID" value="PON86796.1"/>
    <property type="molecule type" value="Genomic_DNA"/>
</dbReference>
<proteinExistence type="predicted"/>
<feature type="non-terminal residue" evidence="1">
    <location>
        <position position="1"/>
    </location>
</feature>
<evidence type="ECO:0000313" key="2">
    <source>
        <dbReference type="Proteomes" id="UP000237000"/>
    </source>
</evidence>
<comment type="caution">
    <text evidence="1">The sequence shown here is derived from an EMBL/GenBank/DDBJ whole genome shotgun (WGS) entry which is preliminary data.</text>
</comment>
<reference evidence="2" key="1">
    <citation type="submission" date="2016-06" db="EMBL/GenBank/DDBJ databases">
        <title>Parallel loss of symbiosis genes in relatives of nitrogen-fixing non-legume Parasponia.</title>
        <authorList>
            <person name="Van Velzen R."/>
            <person name="Holmer R."/>
            <person name="Bu F."/>
            <person name="Rutten L."/>
            <person name="Van Zeijl A."/>
            <person name="Liu W."/>
            <person name="Santuari L."/>
            <person name="Cao Q."/>
            <person name="Sharma T."/>
            <person name="Shen D."/>
            <person name="Roswanjaya Y."/>
            <person name="Wardhani T."/>
            <person name="Kalhor M.S."/>
            <person name="Jansen J."/>
            <person name="Van den Hoogen J."/>
            <person name="Gungor B."/>
            <person name="Hartog M."/>
            <person name="Hontelez J."/>
            <person name="Verver J."/>
            <person name="Yang W.-C."/>
            <person name="Schijlen E."/>
            <person name="Repin R."/>
            <person name="Schilthuizen M."/>
            <person name="Schranz E."/>
            <person name="Heidstra R."/>
            <person name="Miyata K."/>
            <person name="Fedorova E."/>
            <person name="Kohlen W."/>
            <person name="Bisseling T."/>
            <person name="Smit S."/>
            <person name="Geurts R."/>
        </authorList>
    </citation>
    <scope>NUCLEOTIDE SEQUENCE [LARGE SCALE GENOMIC DNA]</scope>
    <source>
        <strain evidence="2">cv. RG33-2</strain>
    </source>
</reference>
<organism evidence="1 2">
    <name type="scientific">Trema orientale</name>
    <name type="common">Charcoal tree</name>
    <name type="synonym">Celtis orientalis</name>
    <dbReference type="NCBI Taxonomy" id="63057"/>
    <lineage>
        <taxon>Eukaryota</taxon>
        <taxon>Viridiplantae</taxon>
        <taxon>Streptophyta</taxon>
        <taxon>Embryophyta</taxon>
        <taxon>Tracheophyta</taxon>
        <taxon>Spermatophyta</taxon>
        <taxon>Magnoliopsida</taxon>
        <taxon>eudicotyledons</taxon>
        <taxon>Gunneridae</taxon>
        <taxon>Pentapetalae</taxon>
        <taxon>rosids</taxon>
        <taxon>fabids</taxon>
        <taxon>Rosales</taxon>
        <taxon>Cannabaceae</taxon>
        <taxon>Trema</taxon>
    </lineage>
</organism>
<dbReference type="Proteomes" id="UP000237000">
    <property type="component" value="Unassembled WGS sequence"/>
</dbReference>
<sequence>ILGTTFDPEILFGERSRTRNTTQRPAMAADDESFTLKSKELDKRFKDFKLEQGPKLEISEMDPYKLC</sequence>
<protein>
    <submittedName>
        <fullName evidence="1">Uncharacterized protein</fullName>
    </submittedName>
</protein>
<dbReference type="AlphaFoldDB" id="A0A2P5EMN7"/>
<name>A0A2P5EMN7_TREOI</name>
<evidence type="ECO:0000313" key="1">
    <source>
        <dbReference type="EMBL" id="PON86796.1"/>
    </source>
</evidence>
<keyword evidence="2" id="KW-1185">Reference proteome</keyword>